<comment type="caution">
    <text evidence="10">The sequence shown here is derived from an EMBL/GenBank/DDBJ whole genome shotgun (WGS) entry which is preliminary data.</text>
</comment>
<feature type="region of interest" description="Disordered" evidence="8">
    <location>
        <begin position="332"/>
        <end position="357"/>
    </location>
</feature>
<evidence type="ECO:0000313" key="11">
    <source>
        <dbReference type="Proteomes" id="UP000477083"/>
    </source>
</evidence>
<dbReference type="RefSeq" id="WP_161347907.1">
    <property type="nucleotide sequence ID" value="NZ_BMGW01000010.1"/>
</dbReference>
<keyword evidence="6" id="KW-0418">Kinase</keyword>
<dbReference type="SUPFAM" id="SSF55785">
    <property type="entry name" value="PYP-like sensor domain (PAS domain)"/>
    <property type="match status" value="1"/>
</dbReference>
<keyword evidence="5" id="KW-0547">Nucleotide-binding</keyword>
<evidence type="ECO:0000256" key="1">
    <source>
        <dbReference type="ARBA" id="ARBA00000085"/>
    </source>
</evidence>
<dbReference type="OrthoDB" id="9816309at2"/>
<dbReference type="SMART" id="SM00911">
    <property type="entry name" value="HWE_HK"/>
    <property type="match status" value="1"/>
</dbReference>
<keyword evidence="11" id="KW-1185">Reference proteome</keyword>
<dbReference type="PANTHER" id="PTHR41523:SF8">
    <property type="entry name" value="ETHYLENE RESPONSE SENSOR PROTEIN"/>
    <property type="match status" value="1"/>
</dbReference>
<accession>A0A6L8VJG9</accession>
<dbReference type="EC" id="2.7.13.3" evidence="2"/>
<evidence type="ECO:0000259" key="9">
    <source>
        <dbReference type="SMART" id="SM00911"/>
    </source>
</evidence>
<dbReference type="GO" id="GO:0005524">
    <property type="term" value="F:ATP binding"/>
    <property type="evidence" value="ECO:0007669"/>
    <property type="project" value="UniProtKB-KW"/>
</dbReference>
<dbReference type="Pfam" id="PF07536">
    <property type="entry name" value="HWE_HK"/>
    <property type="match status" value="1"/>
</dbReference>
<sequence length="357" mass="39021">MDLDELYRLMRSAHVQAQGMIDTVRYPLLVLDDQLRVVTANAAFYDSFHASREDTIGTPFLELGAGQWNVESFRLLLEKVIPHSSSIDEFEITADFGTAGTRTMLVSARRLVRPDTSGRVLLLTLVDATERRRKDAESAVLLGELQHRMKNLLGLVQALVRRTEIKGRTAEEYREAIVGRIEALSRSLDLSLSGKPSALSDLVASTLEPYAQLPAAVEVEKGAEVFLTSEQALGTGMILHELSTNAAKHGALSSPGGRVRISWKVEKDGHQQDVVGLRWQESGGPAVATPTRQGFGTQMVRFAAAQDLNGQAELIYAPEGFLAELRFPLPAHPGTSDARNAPADHDRPVADGHDRRG</sequence>
<comment type="catalytic activity">
    <reaction evidence="1">
        <text>ATP + protein L-histidine = ADP + protein N-phospho-L-histidine.</text>
        <dbReference type="EC" id="2.7.13.3"/>
    </reaction>
</comment>
<evidence type="ECO:0000313" key="10">
    <source>
        <dbReference type="EMBL" id="MZQ90527.1"/>
    </source>
</evidence>
<evidence type="ECO:0000256" key="4">
    <source>
        <dbReference type="ARBA" id="ARBA00022679"/>
    </source>
</evidence>
<dbReference type="Pfam" id="PF08448">
    <property type="entry name" value="PAS_4"/>
    <property type="match status" value="1"/>
</dbReference>
<evidence type="ECO:0000256" key="7">
    <source>
        <dbReference type="ARBA" id="ARBA00022840"/>
    </source>
</evidence>
<reference evidence="10 11" key="1">
    <citation type="submission" date="2020-01" db="EMBL/GenBank/DDBJ databases">
        <title>Frigidibacter albus SP32T (=CGMCC 1.13995T).</title>
        <authorList>
            <person name="Liao X."/>
        </authorList>
    </citation>
    <scope>NUCLEOTIDE SEQUENCE [LARGE SCALE GENOMIC DNA]</scope>
    <source>
        <strain evidence="10 11">SP32</strain>
    </source>
</reference>
<dbReference type="Proteomes" id="UP000477083">
    <property type="component" value="Unassembled WGS sequence"/>
</dbReference>
<protein>
    <recommendedName>
        <fullName evidence="2">histidine kinase</fullName>
        <ecNumber evidence="2">2.7.13.3</ecNumber>
    </recommendedName>
</protein>
<dbReference type="EMBL" id="WWNR01000010">
    <property type="protein sequence ID" value="MZQ90527.1"/>
    <property type="molecule type" value="Genomic_DNA"/>
</dbReference>
<dbReference type="AlphaFoldDB" id="A0A6L8VJG9"/>
<proteinExistence type="predicted"/>
<evidence type="ECO:0000256" key="6">
    <source>
        <dbReference type="ARBA" id="ARBA00022777"/>
    </source>
</evidence>
<keyword evidence="7" id="KW-0067">ATP-binding</keyword>
<gene>
    <name evidence="10" type="ORF">GS660_15635</name>
</gene>
<organism evidence="10 11">
    <name type="scientific">Frigidibacter albus</name>
    <dbReference type="NCBI Taxonomy" id="1465486"/>
    <lineage>
        <taxon>Bacteria</taxon>
        <taxon>Pseudomonadati</taxon>
        <taxon>Pseudomonadota</taxon>
        <taxon>Alphaproteobacteria</taxon>
        <taxon>Rhodobacterales</taxon>
        <taxon>Paracoccaceae</taxon>
        <taxon>Frigidibacter</taxon>
    </lineage>
</organism>
<dbReference type="Gene3D" id="3.30.450.20">
    <property type="entry name" value="PAS domain"/>
    <property type="match status" value="1"/>
</dbReference>
<evidence type="ECO:0000256" key="2">
    <source>
        <dbReference type="ARBA" id="ARBA00012438"/>
    </source>
</evidence>
<dbReference type="InterPro" id="IPR035965">
    <property type="entry name" value="PAS-like_dom_sf"/>
</dbReference>
<feature type="domain" description="Signal transduction histidine kinase HWE region" evidence="9">
    <location>
        <begin position="144"/>
        <end position="223"/>
    </location>
</feature>
<feature type="compositionally biased region" description="Basic and acidic residues" evidence="8">
    <location>
        <begin position="342"/>
        <end position="357"/>
    </location>
</feature>
<dbReference type="PANTHER" id="PTHR41523">
    <property type="entry name" value="TWO-COMPONENT SYSTEM SENSOR PROTEIN"/>
    <property type="match status" value="1"/>
</dbReference>
<keyword evidence="3" id="KW-0597">Phosphoprotein</keyword>
<evidence type="ECO:0000256" key="5">
    <source>
        <dbReference type="ARBA" id="ARBA00022741"/>
    </source>
</evidence>
<dbReference type="InterPro" id="IPR036890">
    <property type="entry name" value="HATPase_C_sf"/>
</dbReference>
<dbReference type="InterPro" id="IPR011102">
    <property type="entry name" value="Sig_transdc_His_kinase_HWE"/>
</dbReference>
<dbReference type="Gene3D" id="3.30.565.10">
    <property type="entry name" value="Histidine kinase-like ATPase, C-terminal domain"/>
    <property type="match status" value="1"/>
</dbReference>
<dbReference type="GO" id="GO:0004673">
    <property type="term" value="F:protein histidine kinase activity"/>
    <property type="evidence" value="ECO:0007669"/>
    <property type="project" value="UniProtKB-EC"/>
</dbReference>
<evidence type="ECO:0000256" key="3">
    <source>
        <dbReference type="ARBA" id="ARBA00022553"/>
    </source>
</evidence>
<evidence type="ECO:0000256" key="8">
    <source>
        <dbReference type="SAM" id="MobiDB-lite"/>
    </source>
</evidence>
<dbReference type="InterPro" id="IPR013656">
    <property type="entry name" value="PAS_4"/>
</dbReference>
<name>A0A6L8VJG9_9RHOB</name>
<keyword evidence="4" id="KW-0808">Transferase</keyword>
<dbReference type="SUPFAM" id="SSF55874">
    <property type="entry name" value="ATPase domain of HSP90 chaperone/DNA topoisomerase II/histidine kinase"/>
    <property type="match status" value="1"/>
</dbReference>